<dbReference type="Proteomes" id="UP000234845">
    <property type="component" value="Unassembled WGS sequence"/>
</dbReference>
<evidence type="ECO:0008006" key="4">
    <source>
        <dbReference type="Google" id="ProtNLM"/>
    </source>
</evidence>
<evidence type="ECO:0000313" key="3">
    <source>
        <dbReference type="Proteomes" id="UP000234845"/>
    </source>
</evidence>
<feature type="transmembrane region" description="Helical" evidence="1">
    <location>
        <begin position="16"/>
        <end position="40"/>
    </location>
</feature>
<keyword evidence="1" id="KW-0812">Transmembrane</keyword>
<reference evidence="3" key="1">
    <citation type="submission" date="2017-11" db="EMBL/GenBank/DDBJ databases">
        <title>The draft genome sequence of Chromatocurvus sp. F02.</title>
        <authorList>
            <person name="Du Z.-J."/>
            <person name="Chang Y.-Q."/>
        </authorList>
    </citation>
    <scope>NUCLEOTIDE SEQUENCE [LARGE SCALE GENOMIC DNA]</scope>
    <source>
        <strain evidence="3">F02</strain>
    </source>
</reference>
<sequence>MNHLSDMDTKPWYRQFWPWFLIALPGSVVIASFNMLYLAVSSADDMVIDEYYKEGLAINRQLEKRQLAEQLGLGVQLAINTGEVVVFISGPVTDASLEMRLSHPMEADRDFRTLLYRVGPGIYSGALDAPVATRWHWTLSAGDNSAWRLDGVIDNTDFAQPAQS</sequence>
<dbReference type="OrthoDB" id="5295180at2"/>
<organism evidence="2 3">
    <name type="scientific">Kineobactrum sediminis</name>
    <dbReference type="NCBI Taxonomy" id="1905677"/>
    <lineage>
        <taxon>Bacteria</taxon>
        <taxon>Pseudomonadati</taxon>
        <taxon>Pseudomonadota</taxon>
        <taxon>Gammaproteobacteria</taxon>
        <taxon>Cellvibrionales</taxon>
        <taxon>Halieaceae</taxon>
        <taxon>Kineobactrum</taxon>
    </lineage>
</organism>
<keyword evidence="3" id="KW-1185">Reference proteome</keyword>
<dbReference type="EMBL" id="PKLZ01000003">
    <property type="protein sequence ID" value="PLW83132.1"/>
    <property type="molecule type" value="Genomic_DNA"/>
</dbReference>
<proteinExistence type="predicted"/>
<keyword evidence="1" id="KW-1133">Transmembrane helix</keyword>
<dbReference type="Pfam" id="PF05751">
    <property type="entry name" value="FixH"/>
    <property type="match status" value="1"/>
</dbReference>
<dbReference type="AlphaFoldDB" id="A0A2N5Y419"/>
<evidence type="ECO:0000313" key="2">
    <source>
        <dbReference type="EMBL" id="PLW83132.1"/>
    </source>
</evidence>
<dbReference type="RefSeq" id="WP_101520733.1">
    <property type="nucleotide sequence ID" value="NZ_PKLZ01000003.1"/>
</dbReference>
<protein>
    <recommendedName>
        <fullName evidence="4">Nitrogen fixation protein FixH</fullName>
    </recommendedName>
</protein>
<keyword evidence="1" id="KW-0472">Membrane</keyword>
<evidence type="ECO:0000256" key="1">
    <source>
        <dbReference type="SAM" id="Phobius"/>
    </source>
</evidence>
<gene>
    <name evidence="2" type="ORF">CWI75_06865</name>
</gene>
<accession>A0A2N5Y419</accession>
<comment type="caution">
    <text evidence="2">The sequence shown here is derived from an EMBL/GenBank/DDBJ whole genome shotgun (WGS) entry which is preliminary data.</text>
</comment>
<dbReference type="InterPro" id="IPR008620">
    <property type="entry name" value="FixH"/>
</dbReference>
<name>A0A2N5Y419_9GAMM</name>